<dbReference type="Proteomes" id="UP000184749">
    <property type="component" value="Plasmid pRgalIE4872c"/>
</dbReference>
<sequence length="114" mass="12474">MRSCGVGSIGFSLPASFEFYFVDSARLAERSKPCFPTWRLREGGTKSGVCDKVACPGCDERKRTKSASAVLRKMAGLESASLVDMAEILVAECVVPKQIRPRQAPRRVLLPIAR</sequence>
<gene>
    <name evidence="1" type="ORF">IE4872_PC00486</name>
</gene>
<evidence type="ECO:0000313" key="2">
    <source>
        <dbReference type="Proteomes" id="UP000184749"/>
    </source>
</evidence>
<proteinExistence type="predicted"/>
<name>A0A1L5NRG8_9HYPH</name>
<organism evidence="1 2">
    <name type="scientific">Rhizobium gallicum</name>
    <dbReference type="NCBI Taxonomy" id="56730"/>
    <lineage>
        <taxon>Bacteria</taxon>
        <taxon>Pseudomonadati</taxon>
        <taxon>Pseudomonadota</taxon>
        <taxon>Alphaproteobacteria</taxon>
        <taxon>Hyphomicrobiales</taxon>
        <taxon>Rhizobiaceae</taxon>
        <taxon>Rhizobium/Agrobacterium group</taxon>
        <taxon>Rhizobium</taxon>
    </lineage>
</organism>
<geneLocation type="plasmid" evidence="2">
    <name>prgalie4872c</name>
</geneLocation>
<accession>A0A1L5NRG8</accession>
<dbReference type="AlphaFoldDB" id="A0A1L5NRG8"/>
<evidence type="ECO:0000313" key="1">
    <source>
        <dbReference type="EMBL" id="APO70500.1"/>
    </source>
</evidence>
<dbReference type="EMBL" id="CP017104">
    <property type="protein sequence ID" value="APO70500.1"/>
    <property type="molecule type" value="Genomic_DNA"/>
</dbReference>
<reference evidence="1 2" key="1">
    <citation type="submission" date="2016-09" db="EMBL/GenBank/DDBJ databases">
        <title>The complete genome sequences of Rhizobium gallicum, symbiovars gallicum and phaseoli, symbionts associated to common bean (Phaseolus vulgaris).</title>
        <authorList>
            <person name="Bustos P."/>
            <person name="Santamaria R.I."/>
            <person name="Perez-Carrascal O.M."/>
            <person name="Juarez S."/>
            <person name="Lozano L."/>
            <person name="Martinez-Flores I."/>
            <person name="Martinez-Romero E."/>
            <person name="Cevallos M."/>
            <person name="Romero D."/>
            <person name="Davila G."/>
            <person name="Gonzalez V."/>
        </authorList>
    </citation>
    <scope>NUCLEOTIDE SEQUENCE [LARGE SCALE GENOMIC DNA]</scope>
    <source>
        <strain evidence="1 2">IE4872</strain>
        <plasmid evidence="2">prgalie4872c</plasmid>
    </source>
</reference>
<keyword evidence="1" id="KW-0614">Plasmid</keyword>
<protein>
    <submittedName>
        <fullName evidence="1">Uncharacterized protein</fullName>
    </submittedName>
</protein>